<evidence type="ECO:0000256" key="1">
    <source>
        <dbReference type="SAM" id="MobiDB-lite"/>
    </source>
</evidence>
<proteinExistence type="predicted"/>
<dbReference type="RefSeq" id="WP_368392832.1">
    <property type="nucleotide sequence ID" value="NZ_JBFRYC010000013.1"/>
</dbReference>
<gene>
    <name evidence="2" type="ORF">AB4874_16710</name>
</gene>
<feature type="compositionally biased region" description="Basic and acidic residues" evidence="1">
    <location>
        <begin position="117"/>
        <end position="129"/>
    </location>
</feature>
<feature type="compositionally biased region" description="Basic and acidic residues" evidence="1">
    <location>
        <begin position="140"/>
        <end position="153"/>
    </location>
</feature>
<accession>A0ABV3TNQ9</accession>
<keyword evidence="3" id="KW-1185">Reference proteome</keyword>
<comment type="caution">
    <text evidence="2">The sequence shown here is derived from an EMBL/GenBank/DDBJ whole genome shotgun (WGS) entry which is preliminary data.</text>
</comment>
<evidence type="ECO:0000313" key="3">
    <source>
        <dbReference type="Proteomes" id="UP001557465"/>
    </source>
</evidence>
<reference evidence="2 3" key="1">
    <citation type="journal article" date="2011" name="Int. J. Syst. Evol. Microbiol.">
        <title>Zhongshania antarctica gen. nov., sp. nov. and Zhongshania guokunii sp. nov., gammaproteobacteria respectively isolated from coastal attached (fast) ice and surface seawater of the Antarctic.</title>
        <authorList>
            <person name="Li H.J."/>
            <person name="Zhang X.Y."/>
            <person name="Chen C.X."/>
            <person name="Zhang Y.J."/>
            <person name="Gao Z.M."/>
            <person name="Yu Y."/>
            <person name="Chen X.L."/>
            <person name="Chen B."/>
            <person name="Zhang Y.Z."/>
        </authorList>
    </citation>
    <scope>NUCLEOTIDE SEQUENCE [LARGE SCALE GENOMIC DNA]</scope>
    <source>
        <strain evidence="2 3">15-R06ZXC-3</strain>
    </source>
</reference>
<dbReference type="EMBL" id="JBFRYC010000013">
    <property type="protein sequence ID" value="MEX1663258.1"/>
    <property type="molecule type" value="Genomic_DNA"/>
</dbReference>
<organism evidence="2 3">
    <name type="scientific">Thioclava arctica</name>
    <dbReference type="NCBI Taxonomy" id="3238301"/>
    <lineage>
        <taxon>Bacteria</taxon>
        <taxon>Pseudomonadati</taxon>
        <taxon>Pseudomonadota</taxon>
        <taxon>Alphaproteobacteria</taxon>
        <taxon>Rhodobacterales</taxon>
        <taxon>Paracoccaceae</taxon>
        <taxon>Thioclava</taxon>
    </lineage>
</organism>
<dbReference type="Proteomes" id="UP001557465">
    <property type="component" value="Unassembled WGS sequence"/>
</dbReference>
<feature type="region of interest" description="Disordered" evidence="1">
    <location>
        <begin position="34"/>
        <end position="166"/>
    </location>
</feature>
<name>A0ABV3TNQ9_9RHOB</name>
<feature type="compositionally biased region" description="Basic and acidic residues" evidence="1">
    <location>
        <begin position="35"/>
        <end position="52"/>
    </location>
</feature>
<sequence>MDFVTQQTRGQAKKPMKPVIPLVRVVLSGARACHKTRDIQRIEDMKKSEKPSKASASSAKTDSVDKLAAKKPPQDVSPSANDLGQGVDRPGFDMGGSSGDTHAGSGLGLGNDAFDTPGDRRLPGRRLDGKLTIPRWGGPEPRDTTASDAKTADAESSSTPQTKKAR</sequence>
<evidence type="ECO:0000313" key="2">
    <source>
        <dbReference type="EMBL" id="MEX1663258.1"/>
    </source>
</evidence>
<protein>
    <submittedName>
        <fullName evidence="2">Uncharacterized protein</fullName>
    </submittedName>
</protein>